<dbReference type="GeneID" id="107485577"/>
<dbReference type="PANTHER" id="PTHR10775">
    <property type="entry name" value="OS08G0208400 PROTEIN"/>
    <property type="match status" value="1"/>
</dbReference>
<accession>A0A6P4D328</accession>
<dbReference type="PANTHER" id="PTHR10775:SF158">
    <property type="entry name" value="TNP2-LIKE TRANSPOSON PROTEIN"/>
    <property type="match status" value="1"/>
</dbReference>
<dbReference type="KEGG" id="adu:107485577"/>
<name>A0A6P4D328_ARADU</name>
<reference evidence="2" key="2">
    <citation type="submission" date="2025-08" db="UniProtKB">
        <authorList>
            <consortium name="RefSeq"/>
        </authorList>
    </citation>
    <scope>IDENTIFICATION</scope>
    <source>
        <tissue evidence="2">Whole plant</tissue>
    </source>
</reference>
<reference evidence="1" key="1">
    <citation type="journal article" date="2016" name="Nat. Genet.">
        <title>The genome sequences of Arachis duranensis and Arachis ipaensis, the diploid ancestors of cultivated peanut.</title>
        <authorList>
            <person name="Bertioli D.J."/>
            <person name="Cannon S.B."/>
            <person name="Froenicke L."/>
            <person name="Huang G."/>
            <person name="Farmer A.D."/>
            <person name="Cannon E.K."/>
            <person name="Liu X."/>
            <person name="Gao D."/>
            <person name="Clevenger J."/>
            <person name="Dash S."/>
            <person name="Ren L."/>
            <person name="Moretzsohn M.C."/>
            <person name="Shirasawa K."/>
            <person name="Huang W."/>
            <person name="Vidigal B."/>
            <person name="Abernathy B."/>
            <person name="Chu Y."/>
            <person name="Niederhuth C.E."/>
            <person name="Umale P."/>
            <person name="Araujo A.C."/>
            <person name="Kozik A."/>
            <person name="Kim K.D."/>
            <person name="Burow M.D."/>
            <person name="Varshney R.K."/>
            <person name="Wang X."/>
            <person name="Zhang X."/>
            <person name="Barkley N."/>
            <person name="Guimaraes P.M."/>
            <person name="Isobe S."/>
            <person name="Guo B."/>
            <person name="Liao B."/>
            <person name="Stalker H.T."/>
            <person name="Schmitz R.J."/>
            <person name="Scheffler B.E."/>
            <person name="Leal-Bertioli S.C."/>
            <person name="Xun X."/>
            <person name="Jackson S.A."/>
            <person name="Michelmore R."/>
            <person name="Ozias-Akins P."/>
        </authorList>
    </citation>
    <scope>NUCLEOTIDE SEQUENCE [LARGE SCALE GENOMIC DNA]</scope>
    <source>
        <strain evidence="1">cv. V14167</strain>
    </source>
</reference>
<gene>
    <name evidence="2" type="primary">LOC107485577</name>
</gene>
<organism evidence="1 2">
    <name type="scientific">Arachis duranensis</name>
    <name type="common">Wild peanut</name>
    <dbReference type="NCBI Taxonomy" id="130453"/>
    <lineage>
        <taxon>Eukaryota</taxon>
        <taxon>Viridiplantae</taxon>
        <taxon>Streptophyta</taxon>
        <taxon>Embryophyta</taxon>
        <taxon>Tracheophyta</taxon>
        <taxon>Spermatophyta</taxon>
        <taxon>Magnoliopsida</taxon>
        <taxon>eudicotyledons</taxon>
        <taxon>Gunneridae</taxon>
        <taxon>Pentapetalae</taxon>
        <taxon>rosids</taxon>
        <taxon>fabids</taxon>
        <taxon>Fabales</taxon>
        <taxon>Fabaceae</taxon>
        <taxon>Papilionoideae</taxon>
        <taxon>50 kb inversion clade</taxon>
        <taxon>dalbergioids sensu lato</taxon>
        <taxon>Dalbergieae</taxon>
        <taxon>Pterocarpus clade</taxon>
        <taxon>Arachis</taxon>
    </lineage>
</organism>
<dbReference type="RefSeq" id="XP_015961605.1">
    <property type="nucleotide sequence ID" value="XM_016106119.1"/>
</dbReference>
<evidence type="ECO:0000313" key="1">
    <source>
        <dbReference type="Proteomes" id="UP000515211"/>
    </source>
</evidence>
<protein>
    <submittedName>
        <fullName evidence="2">Uncharacterized protein LOC107485577</fullName>
    </submittedName>
</protein>
<dbReference type="Proteomes" id="UP000515211">
    <property type="component" value="Chromosome 4"/>
</dbReference>
<dbReference type="AlphaFoldDB" id="A0A6P4D328"/>
<dbReference type="Pfam" id="PF02992">
    <property type="entry name" value="Transposase_21"/>
    <property type="match status" value="1"/>
</dbReference>
<evidence type="ECO:0000313" key="2">
    <source>
        <dbReference type="RefSeq" id="XP_015961605.1"/>
    </source>
</evidence>
<sequence>MVHEAFNFPGFVANEDDSSNKDFEGDAEELPYLYSKPSHAARHFEELLEDGEQELYSGCTKFSKLAFLVRLYHIKCMCGVSDKTFEMILELLCDAFKHAKISASLHDAKRIIRKLGIAYKKIDACLNDCMLYQGSDQELSRCKRCGTSRWKQKTRRNSIVWINVVVKKNGKPQAAKVFRYFPLVPRLQRMFMSSKTSVDMLWHKKGPNSDGFLRHQRDGEAWKAFDRRYTHFSGDPRSVRLALASDGFSPFGNLSSRYSIWPVILIPYNLPPWSCMKPSSFLLSMINPGPKMPGNDIDIYLQPLIDELKQLWGGVDTYDASEKKTFKMHAALMWTINDFPGLGNLSGWNTYGGRACPTCNLDAESKRLTFSQKWCFMGNRRFLNQGHRFRQDRVRFDGKVEVRGPLVTLSGGDILRQLDNVHVKLGKVQTEAGKRARGQQAALQDESPCKKRSIFFELPYWEYNLLRHNLDVIHIEKNVCDNIIYTILNDSGKSKNNLKARKDLQLIGSRRELWPREDGKYPTVIFSMSNSQKDVFLRNLKIVVFSDGHSSNISCCVDLQQ</sequence>
<dbReference type="InterPro" id="IPR004242">
    <property type="entry name" value="Transposase_21"/>
</dbReference>
<proteinExistence type="predicted"/>
<keyword evidence="1" id="KW-1185">Reference proteome</keyword>